<dbReference type="EMBL" id="FMWL01000003">
    <property type="protein sequence ID" value="SCZ77855.1"/>
    <property type="molecule type" value="Genomic_DNA"/>
</dbReference>
<keyword evidence="6" id="KW-0145">Chemotaxis</keyword>
<dbReference type="InterPro" id="IPR036429">
    <property type="entry name" value="SpoA-like_sf"/>
</dbReference>
<reference evidence="12 13" key="1">
    <citation type="submission" date="2016-10" db="EMBL/GenBank/DDBJ databases">
        <authorList>
            <person name="de Groot N.N."/>
        </authorList>
    </citation>
    <scope>NUCLEOTIDE SEQUENCE [LARGE SCALE GENOMIC DNA]</scope>
    <source>
        <strain evidence="12 13">DSM 2784</strain>
    </source>
</reference>
<keyword evidence="13" id="KW-1185">Reference proteome</keyword>
<sequence length="331" mass="37383">MKEILSQEEIDALLNALQTGEIDASSVGEDEERNKVKAYDFRRPIKLSKEYINTLYMVFENFAKLSSSQLSSLVNATVLMTVEMIEQISYEEFINSIPNPTLLGVYRSRPLNGTQVLEINPQFATQVIERVCGGAATKGKGVTKKDKFTDIELGILEDLVLSLLKPFQTAWDDIVEIETELDSLETNPQMVQSITPNEPVVLVSFSVELFAVKSLINLCIPYTSFEQITDKLSIRSWFEVDKGIDNTQFRAQISERLLTAGVDMTVELGRTWITVDDFIHLELGDVVRLDAKTDTPLKLFVEDRLHYFVQPGDLEGKLGVQILDYVEEDVE</sequence>
<evidence type="ECO:0000256" key="6">
    <source>
        <dbReference type="ARBA" id="ARBA00022500"/>
    </source>
</evidence>
<evidence type="ECO:0000256" key="2">
    <source>
        <dbReference type="ARBA" id="ARBA00004202"/>
    </source>
</evidence>
<gene>
    <name evidence="12" type="ORF">SAMN03080599_00980</name>
</gene>
<dbReference type="GO" id="GO:0005886">
    <property type="term" value="C:plasma membrane"/>
    <property type="evidence" value="ECO:0007669"/>
    <property type="project" value="UniProtKB-SubCell"/>
</dbReference>
<dbReference type="RefSeq" id="WP_092589765.1">
    <property type="nucleotide sequence ID" value="NZ_FMWL01000003.1"/>
</dbReference>
<dbReference type="GO" id="GO:0003774">
    <property type="term" value="F:cytoskeletal motor activity"/>
    <property type="evidence" value="ECO:0007669"/>
    <property type="project" value="InterPro"/>
</dbReference>
<keyword evidence="8" id="KW-0472">Membrane</keyword>
<keyword evidence="5" id="KW-1003">Cell membrane</keyword>
<dbReference type="NCBIfam" id="TIGR01397">
    <property type="entry name" value="fliM_switch"/>
    <property type="match status" value="1"/>
</dbReference>
<evidence type="ECO:0000256" key="9">
    <source>
        <dbReference type="ARBA" id="ARBA00023143"/>
    </source>
</evidence>
<dbReference type="GO" id="GO:0050918">
    <property type="term" value="P:positive chemotaxis"/>
    <property type="evidence" value="ECO:0007669"/>
    <property type="project" value="TreeGrafter"/>
</dbReference>
<evidence type="ECO:0000256" key="3">
    <source>
        <dbReference type="ARBA" id="ARBA00011049"/>
    </source>
</evidence>
<keyword evidence="9" id="KW-0975">Bacterial flagellum</keyword>
<keyword evidence="12" id="KW-0966">Cell projection</keyword>
<dbReference type="InterPro" id="IPR001543">
    <property type="entry name" value="FliN-like_C"/>
</dbReference>
<dbReference type="CDD" id="cd17908">
    <property type="entry name" value="FliM"/>
    <property type="match status" value="1"/>
</dbReference>
<dbReference type="SUPFAM" id="SSF101801">
    <property type="entry name" value="Surface presentation of antigens (SPOA)"/>
    <property type="match status" value="1"/>
</dbReference>
<name>A0A1G5RUM2_9FIRM</name>
<evidence type="ECO:0000313" key="12">
    <source>
        <dbReference type="EMBL" id="SCZ77855.1"/>
    </source>
</evidence>
<dbReference type="GO" id="GO:0009425">
    <property type="term" value="C:bacterial-type flagellum basal body"/>
    <property type="evidence" value="ECO:0007669"/>
    <property type="project" value="UniProtKB-SubCell"/>
</dbReference>
<evidence type="ECO:0000256" key="1">
    <source>
        <dbReference type="ARBA" id="ARBA00004117"/>
    </source>
</evidence>
<evidence type="ECO:0000256" key="5">
    <source>
        <dbReference type="ARBA" id="ARBA00022475"/>
    </source>
</evidence>
<dbReference type="PIRSF" id="PIRSF002888">
    <property type="entry name" value="FliM"/>
    <property type="match status" value="1"/>
</dbReference>
<feature type="domain" description="Flagellar motor switch protein FliN-like C-terminal" evidence="11">
    <location>
        <begin position="255"/>
        <end position="326"/>
    </location>
</feature>
<evidence type="ECO:0000256" key="10">
    <source>
        <dbReference type="NCBIfam" id="TIGR01397"/>
    </source>
</evidence>
<organism evidence="12 13">
    <name type="scientific">Acidaminobacter hydrogenoformans DSM 2784</name>
    <dbReference type="NCBI Taxonomy" id="1120920"/>
    <lineage>
        <taxon>Bacteria</taxon>
        <taxon>Bacillati</taxon>
        <taxon>Bacillota</taxon>
        <taxon>Clostridia</taxon>
        <taxon>Peptostreptococcales</taxon>
        <taxon>Acidaminobacteraceae</taxon>
        <taxon>Acidaminobacter</taxon>
    </lineage>
</organism>
<accession>A0A1G5RUM2</accession>
<dbReference type="Pfam" id="PF02154">
    <property type="entry name" value="FliM"/>
    <property type="match status" value="1"/>
</dbReference>
<proteinExistence type="inferred from homology"/>
<evidence type="ECO:0000256" key="8">
    <source>
        <dbReference type="ARBA" id="ARBA00023136"/>
    </source>
</evidence>
<evidence type="ECO:0000256" key="4">
    <source>
        <dbReference type="ARBA" id="ARBA00021898"/>
    </source>
</evidence>
<dbReference type="PRINTS" id="PR00955">
    <property type="entry name" value="FLGMOTORFLIM"/>
</dbReference>
<comment type="similarity">
    <text evidence="3">Belongs to the FliM family.</text>
</comment>
<dbReference type="GO" id="GO:0071978">
    <property type="term" value="P:bacterial-type flagellum-dependent swarming motility"/>
    <property type="evidence" value="ECO:0007669"/>
    <property type="project" value="TreeGrafter"/>
</dbReference>
<protein>
    <recommendedName>
        <fullName evidence="4 10">Flagellar motor switch protein FliM</fullName>
    </recommendedName>
</protein>
<dbReference type="Pfam" id="PF01052">
    <property type="entry name" value="FliMN_C"/>
    <property type="match status" value="1"/>
</dbReference>
<dbReference type="STRING" id="1120920.SAMN03080599_00980"/>
<evidence type="ECO:0000259" key="11">
    <source>
        <dbReference type="Pfam" id="PF01052"/>
    </source>
</evidence>
<dbReference type="PANTHER" id="PTHR30034:SF6">
    <property type="entry name" value="YOP PROTEINS TRANSLOCATION PROTEIN Q"/>
    <property type="match status" value="1"/>
</dbReference>
<dbReference type="SUPFAM" id="SSF103039">
    <property type="entry name" value="CheC-like"/>
    <property type="match status" value="1"/>
</dbReference>
<dbReference type="InterPro" id="IPR001689">
    <property type="entry name" value="Flag_FliM"/>
</dbReference>
<dbReference type="Gene3D" id="3.40.1550.10">
    <property type="entry name" value="CheC-like"/>
    <property type="match status" value="1"/>
</dbReference>
<keyword evidence="12" id="KW-0282">Flagellum</keyword>
<dbReference type="OrthoDB" id="9806941at2"/>
<dbReference type="InterPro" id="IPR028976">
    <property type="entry name" value="CheC-like_sf"/>
</dbReference>
<comment type="subcellular location">
    <subcellularLocation>
        <location evidence="1">Bacterial flagellum basal body</location>
    </subcellularLocation>
    <subcellularLocation>
        <location evidence="2">Cell membrane</location>
        <topology evidence="2">Peripheral membrane protein</topology>
    </subcellularLocation>
</comment>
<dbReference type="PANTHER" id="PTHR30034">
    <property type="entry name" value="FLAGELLAR MOTOR SWITCH PROTEIN FLIM"/>
    <property type="match status" value="1"/>
</dbReference>
<evidence type="ECO:0000256" key="7">
    <source>
        <dbReference type="ARBA" id="ARBA00022779"/>
    </source>
</evidence>
<dbReference type="AlphaFoldDB" id="A0A1G5RUM2"/>
<keyword evidence="12" id="KW-0969">Cilium</keyword>
<evidence type="ECO:0000313" key="13">
    <source>
        <dbReference type="Proteomes" id="UP000199208"/>
    </source>
</evidence>
<keyword evidence="7" id="KW-0283">Flagellar rotation</keyword>
<dbReference type="Gene3D" id="2.30.330.10">
    <property type="entry name" value="SpoA-like"/>
    <property type="match status" value="1"/>
</dbReference>
<dbReference type="Proteomes" id="UP000199208">
    <property type="component" value="Unassembled WGS sequence"/>
</dbReference>